<organism evidence="3 4">
    <name type="scientific">Tepidibacillus decaturensis</name>
    <dbReference type="NCBI Taxonomy" id="1413211"/>
    <lineage>
        <taxon>Bacteria</taxon>
        <taxon>Bacillati</taxon>
        <taxon>Bacillota</taxon>
        <taxon>Bacilli</taxon>
        <taxon>Bacillales</taxon>
        <taxon>Bacillaceae</taxon>
        <taxon>Tepidibacillus</taxon>
    </lineage>
</organism>
<reference evidence="3 4" key="1">
    <citation type="submission" date="2016-02" db="EMBL/GenBank/DDBJ databases">
        <title>Draft Genome for Tepidibacillus decaturensis nov. sp. Strain Z9, an Anaerobic, Moderately Thermophilic and Heterotrophic Bacterium from Deep Subsurface of the Illinois Basin, USA.</title>
        <authorList>
            <person name="Dong Y."/>
            <person name="Chang J.Y."/>
            <person name="Sanford R."/>
            <person name="Fouke B.W."/>
        </authorList>
    </citation>
    <scope>NUCLEOTIDE SEQUENCE [LARGE SCALE GENOMIC DNA]</scope>
    <source>
        <strain evidence="3 4">Z9</strain>
    </source>
</reference>
<feature type="region of interest" description="Disordered" evidence="1">
    <location>
        <begin position="54"/>
        <end position="87"/>
    </location>
</feature>
<proteinExistence type="predicted"/>
<keyword evidence="4" id="KW-1185">Reference proteome</keyword>
<dbReference type="RefSeq" id="WP_068723564.1">
    <property type="nucleotide sequence ID" value="NZ_LSKU01000001.1"/>
</dbReference>
<feature type="transmembrane region" description="Helical" evidence="2">
    <location>
        <begin position="28"/>
        <end position="44"/>
    </location>
</feature>
<evidence type="ECO:0000313" key="3">
    <source>
        <dbReference type="EMBL" id="KXG43268.1"/>
    </source>
</evidence>
<name>A0A135L2M3_9BACI</name>
<dbReference type="Proteomes" id="UP000070352">
    <property type="component" value="Unassembled WGS sequence"/>
</dbReference>
<dbReference type="EMBL" id="LSKU01000001">
    <property type="protein sequence ID" value="KXG43268.1"/>
    <property type="molecule type" value="Genomic_DNA"/>
</dbReference>
<comment type="caution">
    <text evidence="3">The sequence shown here is derived from an EMBL/GenBank/DDBJ whole genome shotgun (WGS) entry which is preliminary data.</text>
</comment>
<evidence type="ECO:0000313" key="4">
    <source>
        <dbReference type="Proteomes" id="UP000070352"/>
    </source>
</evidence>
<protein>
    <submittedName>
        <fullName evidence="3">Uncharacterized protein</fullName>
    </submittedName>
</protein>
<evidence type="ECO:0000256" key="1">
    <source>
        <dbReference type="SAM" id="MobiDB-lite"/>
    </source>
</evidence>
<evidence type="ECO:0000256" key="2">
    <source>
        <dbReference type="SAM" id="Phobius"/>
    </source>
</evidence>
<dbReference type="STRING" id="1413211.U473_04010"/>
<keyword evidence="2" id="KW-0472">Membrane</keyword>
<keyword evidence="2" id="KW-0812">Transmembrane</keyword>
<sequence length="87" mass="10223">MKRLGAITWVFIFLFIIGIAKTFVSNPIGVLIPIVIFVLIFYFLKHPEKQLKKRGYRPNKATPKPKKYRKHKENPFKVIPGKKDQDK</sequence>
<keyword evidence="2" id="KW-1133">Transmembrane helix</keyword>
<gene>
    <name evidence="3" type="ORF">U473_04010</name>
</gene>
<feature type="compositionally biased region" description="Basic residues" evidence="1">
    <location>
        <begin position="54"/>
        <end position="72"/>
    </location>
</feature>
<accession>A0A135L2M3</accession>
<dbReference type="AlphaFoldDB" id="A0A135L2M3"/>